<feature type="compositionally biased region" description="Polar residues" evidence="1">
    <location>
        <begin position="85"/>
        <end position="94"/>
    </location>
</feature>
<dbReference type="HOGENOM" id="CLU_937244_0_0_1"/>
<dbReference type="AlphaFoldDB" id="A0A0C3JA50"/>
<evidence type="ECO:0000313" key="3">
    <source>
        <dbReference type="Proteomes" id="UP000054217"/>
    </source>
</evidence>
<dbReference type="EMBL" id="KN831965">
    <property type="protein sequence ID" value="KIO05898.1"/>
    <property type="molecule type" value="Genomic_DNA"/>
</dbReference>
<protein>
    <submittedName>
        <fullName evidence="2">Uncharacterized protein</fullName>
    </submittedName>
</protein>
<feature type="compositionally biased region" description="Low complexity" evidence="1">
    <location>
        <begin position="122"/>
        <end position="134"/>
    </location>
</feature>
<proteinExistence type="predicted"/>
<evidence type="ECO:0000256" key="1">
    <source>
        <dbReference type="SAM" id="MobiDB-lite"/>
    </source>
</evidence>
<name>A0A0C3JA50_PISTI</name>
<sequence length="297" mass="31735">MSSRPVRSHWKKPYNTSLKSAHSPVVAFVLAEPKQASPLHSATTKLPSILRNASPPKEPFEAIPMKPGVNEAVVDTVEQPPVSEESAQSESVCQGLSPDVDVAAETADGTSDVQGSDAEGISAPAQDADPSVAAAPPPLQSSATDRTISNKRSWFSPFTWLQGQESEAKPEQAPEASSALPVCTDPSELPPTLGSTVPSTSQEPSPSNATTTPHGGDSHPKEPAPQLEDKSLSQPKPDLASGRFWLNCLVEFRQVYARHISVKQIQASSRYSHWGITFRECTGRAEEPWRNSSPGNS</sequence>
<feature type="compositionally biased region" description="Polar residues" evidence="1">
    <location>
        <begin position="140"/>
        <end position="153"/>
    </location>
</feature>
<accession>A0A0C3JA50</accession>
<feature type="region of interest" description="Disordered" evidence="1">
    <location>
        <begin position="36"/>
        <end position="236"/>
    </location>
</feature>
<organism evidence="2 3">
    <name type="scientific">Pisolithus tinctorius Marx 270</name>
    <dbReference type="NCBI Taxonomy" id="870435"/>
    <lineage>
        <taxon>Eukaryota</taxon>
        <taxon>Fungi</taxon>
        <taxon>Dikarya</taxon>
        <taxon>Basidiomycota</taxon>
        <taxon>Agaricomycotina</taxon>
        <taxon>Agaricomycetes</taxon>
        <taxon>Agaricomycetidae</taxon>
        <taxon>Boletales</taxon>
        <taxon>Sclerodermatineae</taxon>
        <taxon>Pisolithaceae</taxon>
        <taxon>Pisolithus</taxon>
    </lineage>
</organism>
<reference evidence="3" key="2">
    <citation type="submission" date="2015-01" db="EMBL/GenBank/DDBJ databases">
        <title>Evolutionary Origins and Diversification of the Mycorrhizal Mutualists.</title>
        <authorList>
            <consortium name="DOE Joint Genome Institute"/>
            <consortium name="Mycorrhizal Genomics Consortium"/>
            <person name="Kohler A."/>
            <person name="Kuo A."/>
            <person name="Nagy L.G."/>
            <person name="Floudas D."/>
            <person name="Copeland A."/>
            <person name="Barry K.W."/>
            <person name="Cichocki N."/>
            <person name="Veneault-Fourrey C."/>
            <person name="LaButti K."/>
            <person name="Lindquist E.A."/>
            <person name="Lipzen A."/>
            <person name="Lundell T."/>
            <person name="Morin E."/>
            <person name="Murat C."/>
            <person name="Riley R."/>
            <person name="Ohm R."/>
            <person name="Sun H."/>
            <person name="Tunlid A."/>
            <person name="Henrissat B."/>
            <person name="Grigoriev I.V."/>
            <person name="Hibbett D.S."/>
            <person name="Martin F."/>
        </authorList>
    </citation>
    <scope>NUCLEOTIDE SEQUENCE [LARGE SCALE GENOMIC DNA]</scope>
    <source>
        <strain evidence="3">Marx 270</strain>
    </source>
</reference>
<feature type="compositionally biased region" description="Basic and acidic residues" evidence="1">
    <location>
        <begin position="216"/>
        <end position="231"/>
    </location>
</feature>
<dbReference type="OrthoDB" id="10542302at2759"/>
<feature type="compositionally biased region" description="Polar residues" evidence="1">
    <location>
        <begin position="193"/>
        <end position="213"/>
    </location>
</feature>
<gene>
    <name evidence="2" type="ORF">M404DRAFT_507407</name>
</gene>
<reference evidence="2 3" key="1">
    <citation type="submission" date="2014-04" db="EMBL/GenBank/DDBJ databases">
        <authorList>
            <consortium name="DOE Joint Genome Institute"/>
            <person name="Kuo A."/>
            <person name="Kohler A."/>
            <person name="Costa M.D."/>
            <person name="Nagy L.G."/>
            <person name="Floudas D."/>
            <person name="Copeland A."/>
            <person name="Barry K.W."/>
            <person name="Cichocki N."/>
            <person name="Veneault-Fourrey C."/>
            <person name="LaButti K."/>
            <person name="Lindquist E.A."/>
            <person name="Lipzen A."/>
            <person name="Lundell T."/>
            <person name="Morin E."/>
            <person name="Murat C."/>
            <person name="Sun H."/>
            <person name="Tunlid A."/>
            <person name="Henrissat B."/>
            <person name="Grigoriev I.V."/>
            <person name="Hibbett D.S."/>
            <person name="Martin F."/>
            <person name="Nordberg H.P."/>
            <person name="Cantor M.N."/>
            <person name="Hua S.X."/>
        </authorList>
    </citation>
    <scope>NUCLEOTIDE SEQUENCE [LARGE SCALE GENOMIC DNA]</scope>
    <source>
        <strain evidence="2 3">Marx 270</strain>
    </source>
</reference>
<keyword evidence="3" id="KW-1185">Reference proteome</keyword>
<dbReference type="Proteomes" id="UP000054217">
    <property type="component" value="Unassembled WGS sequence"/>
</dbReference>
<evidence type="ECO:0000313" key="2">
    <source>
        <dbReference type="EMBL" id="KIO05898.1"/>
    </source>
</evidence>
<dbReference type="InParanoid" id="A0A0C3JA50"/>